<dbReference type="GeneID" id="5030816"/>
<dbReference type="KEGG" id="ptm:GSPATT00013122001"/>
<dbReference type="Proteomes" id="UP000000600">
    <property type="component" value="Unassembled WGS sequence"/>
</dbReference>
<accession>A0D3L7</accession>
<gene>
    <name evidence="1" type="ORF">GSPATT00013122001</name>
</gene>
<evidence type="ECO:0008006" key="3">
    <source>
        <dbReference type="Google" id="ProtNLM"/>
    </source>
</evidence>
<proteinExistence type="predicted"/>
<dbReference type="HOGENOM" id="CLU_1263678_0_0_1"/>
<protein>
    <recommendedName>
        <fullName evidence="3">Transmembrane protein</fullName>
    </recommendedName>
</protein>
<dbReference type="EMBL" id="CT868274">
    <property type="protein sequence ID" value="CAK77634.1"/>
    <property type="molecule type" value="Genomic_DNA"/>
</dbReference>
<name>A0D3L7_PARTE</name>
<dbReference type="RefSeq" id="XP_001445031.1">
    <property type="nucleotide sequence ID" value="XM_001444994.1"/>
</dbReference>
<evidence type="ECO:0000313" key="1">
    <source>
        <dbReference type="EMBL" id="CAK77634.1"/>
    </source>
</evidence>
<reference evidence="1 2" key="1">
    <citation type="journal article" date="2006" name="Nature">
        <title>Global trends of whole-genome duplications revealed by the ciliate Paramecium tetraurelia.</title>
        <authorList>
            <consortium name="Genoscope"/>
            <person name="Aury J.-M."/>
            <person name="Jaillon O."/>
            <person name="Duret L."/>
            <person name="Noel B."/>
            <person name="Jubin C."/>
            <person name="Porcel B.M."/>
            <person name="Segurens B."/>
            <person name="Daubin V."/>
            <person name="Anthouard V."/>
            <person name="Aiach N."/>
            <person name="Arnaiz O."/>
            <person name="Billaut A."/>
            <person name="Beisson J."/>
            <person name="Blanc I."/>
            <person name="Bouhouche K."/>
            <person name="Camara F."/>
            <person name="Duharcourt S."/>
            <person name="Guigo R."/>
            <person name="Gogendeau D."/>
            <person name="Katinka M."/>
            <person name="Keller A.-M."/>
            <person name="Kissmehl R."/>
            <person name="Klotz C."/>
            <person name="Koll F."/>
            <person name="Le Moue A."/>
            <person name="Lepere C."/>
            <person name="Malinsky S."/>
            <person name="Nowacki M."/>
            <person name="Nowak J.K."/>
            <person name="Plattner H."/>
            <person name="Poulain J."/>
            <person name="Ruiz F."/>
            <person name="Serrano V."/>
            <person name="Zagulski M."/>
            <person name="Dessen P."/>
            <person name="Betermier M."/>
            <person name="Weissenbach J."/>
            <person name="Scarpelli C."/>
            <person name="Schachter V."/>
            <person name="Sperling L."/>
            <person name="Meyer E."/>
            <person name="Cohen J."/>
            <person name="Wincker P."/>
        </authorList>
    </citation>
    <scope>NUCLEOTIDE SEQUENCE [LARGE SCALE GENOMIC DNA]</scope>
    <source>
        <strain evidence="1 2">Stock d4-2</strain>
    </source>
</reference>
<dbReference type="InParanoid" id="A0D3L7"/>
<sequence length="215" mass="25222">MKYSQGQNKLLNSKRTRTTLTLKLRNKLVFSLQIKLGILQFKLSILISKMLIRFKIRFIFLINKTLRKSIDTKKVPKTVFQGLGDTIMKSTSQKSIKFHKEIFKRITQSKKDRLIFQDDKINVYFVKEVNKFIQACDTKIPSQDINNREQAIRQIIISKVSIKRPIAFNQNLLQARITQGILSNPKHLFSVSNKRLKQIEMNPQILILNLPYVNY</sequence>
<evidence type="ECO:0000313" key="2">
    <source>
        <dbReference type="Proteomes" id="UP000000600"/>
    </source>
</evidence>
<keyword evidence="2" id="KW-1185">Reference proteome</keyword>
<organism evidence="1 2">
    <name type="scientific">Paramecium tetraurelia</name>
    <dbReference type="NCBI Taxonomy" id="5888"/>
    <lineage>
        <taxon>Eukaryota</taxon>
        <taxon>Sar</taxon>
        <taxon>Alveolata</taxon>
        <taxon>Ciliophora</taxon>
        <taxon>Intramacronucleata</taxon>
        <taxon>Oligohymenophorea</taxon>
        <taxon>Peniculida</taxon>
        <taxon>Parameciidae</taxon>
        <taxon>Paramecium</taxon>
    </lineage>
</organism>
<dbReference type="AlphaFoldDB" id="A0D3L7"/>